<reference evidence="2" key="1">
    <citation type="submission" date="2013-12" db="EMBL/GenBank/DDBJ databases">
        <title>The Genome Sequence of Aphanomyces astaci APO3.</title>
        <authorList>
            <consortium name="The Broad Institute Genomics Platform"/>
            <person name="Russ C."/>
            <person name="Tyler B."/>
            <person name="van West P."/>
            <person name="Dieguez-Uribeondo J."/>
            <person name="Young S.K."/>
            <person name="Zeng Q."/>
            <person name="Gargeya S."/>
            <person name="Fitzgerald M."/>
            <person name="Abouelleil A."/>
            <person name="Alvarado L."/>
            <person name="Chapman S.B."/>
            <person name="Gainer-Dewar J."/>
            <person name="Goldberg J."/>
            <person name="Griggs A."/>
            <person name="Gujja S."/>
            <person name="Hansen M."/>
            <person name="Howarth C."/>
            <person name="Imamovic A."/>
            <person name="Ireland A."/>
            <person name="Larimer J."/>
            <person name="McCowan C."/>
            <person name="Murphy C."/>
            <person name="Pearson M."/>
            <person name="Poon T.W."/>
            <person name="Priest M."/>
            <person name="Roberts A."/>
            <person name="Saif S."/>
            <person name="Shea T."/>
            <person name="Sykes S."/>
            <person name="Wortman J."/>
            <person name="Nusbaum C."/>
            <person name="Birren B."/>
        </authorList>
    </citation>
    <scope>NUCLEOTIDE SEQUENCE [LARGE SCALE GENOMIC DNA]</scope>
    <source>
        <strain evidence="2">APO3</strain>
    </source>
</reference>
<evidence type="ECO:0000256" key="1">
    <source>
        <dbReference type="SAM" id="Phobius"/>
    </source>
</evidence>
<keyword evidence="1" id="KW-1133">Transmembrane helix</keyword>
<accession>W4GJ09</accession>
<feature type="transmembrane region" description="Helical" evidence="1">
    <location>
        <begin position="50"/>
        <end position="71"/>
    </location>
</feature>
<name>W4GJ09_APHAT</name>
<dbReference type="VEuPathDB" id="FungiDB:H257_06930"/>
<dbReference type="RefSeq" id="XP_009830616.1">
    <property type="nucleotide sequence ID" value="XM_009832314.1"/>
</dbReference>
<dbReference type="GeneID" id="20808926"/>
<proteinExistence type="predicted"/>
<dbReference type="EMBL" id="KI913127">
    <property type="protein sequence ID" value="ETV79680.1"/>
    <property type="molecule type" value="Genomic_DNA"/>
</dbReference>
<organism evidence="2">
    <name type="scientific">Aphanomyces astaci</name>
    <name type="common">Crayfish plague agent</name>
    <dbReference type="NCBI Taxonomy" id="112090"/>
    <lineage>
        <taxon>Eukaryota</taxon>
        <taxon>Sar</taxon>
        <taxon>Stramenopiles</taxon>
        <taxon>Oomycota</taxon>
        <taxon>Saprolegniomycetes</taxon>
        <taxon>Saprolegniales</taxon>
        <taxon>Verrucalvaceae</taxon>
        <taxon>Aphanomyces</taxon>
    </lineage>
</organism>
<gene>
    <name evidence="2" type="ORF">H257_06930</name>
</gene>
<evidence type="ECO:0008006" key="3">
    <source>
        <dbReference type="Google" id="ProtNLM"/>
    </source>
</evidence>
<keyword evidence="1" id="KW-0472">Membrane</keyword>
<dbReference type="AlphaFoldDB" id="W4GJ09"/>
<sequence length="73" mass="7854">MPTNFYASMHPPCRLVALPSVDWTSHAHLAMAMSEAMIPYAASAMFLIDAYVTANAVLAITTSLGLGTYYLTV</sequence>
<evidence type="ECO:0000313" key="2">
    <source>
        <dbReference type="EMBL" id="ETV79680.1"/>
    </source>
</evidence>
<keyword evidence="1" id="KW-0812">Transmembrane</keyword>
<protein>
    <recommendedName>
        <fullName evidence="3">SSD domain-containing protein</fullName>
    </recommendedName>
</protein>